<keyword evidence="3" id="KW-1185">Reference proteome</keyword>
<gene>
    <name evidence="2" type="ORF">CHQ83_04400</name>
    <name evidence="1" type="ORF">FNO190_1534</name>
</gene>
<dbReference type="Proteomes" id="UP000035930">
    <property type="component" value="Chromosome"/>
</dbReference>
<evidence type="ECO:0000313" key="3">
    <source>
        <dbReference type="Proteomes" id="UP000035930"/>
    </source>
</evidence>
<accession>A0AAP6X9Y5</accession>
<reference evidence="1" key="2">
    <citation type="submission" date="2017-08" db="EMBL/GenBank/DDBJ databases">
        <title>Complete Genome Sequence of Francisella noatunensis subsp. orientalis strain FNO190.</title>
        <authorList>
            <person name="Pereira F.L."/>
            <person name="Goncalves L.A."/>
            <person name="Guilherme T.C."/>
            <person name="Soares S.C."/>
            <person name="Dorella F.A."/>
            <person name="Carvalho A.F."/>
            <person name="Leibowitz M.P."/>
            <person name="Leal C.A.G."/>
            <person name="Azevedo V.A.C."/>
            <person name="Figueiredo H.C.P."/>
        </authorList>
    </citation>
    <scope>NUCLEOTIDE SEQUENCE</scope>
    <source>
        <strain evidence="1">FNO190</strain>
    </source>
</reference>
<proteinExistence type="predicted"/>
<dbReference type="AlphaFoldDB" id="A0AAP6X9Y5"/>
<sequence>MKAYAHLCIIIFFKSECGYKLFHQSLHLRAGYINFHNQEDIPNGSIRDYVEYSFKEYKFLKEVKMEVGSYYPRIFRPTTGGMVQQ</sequence>
<dbReference type="EMBL" id="CP011923">
    <property type="protein sequence ID" value="AKN89158.1"/>
    <property type="molecule type" value="Genomic_DNA"/>
</dbReference>
<evidence type="ECO:0000313" key="2">
    <source>
        <dbReference type="EMBL" id="NIY56575.1"/>
    </source>
</evidence>
<reference evidence="2" key="3">
    <citation type="journal article" date="2020" name="Int. J. Syst. Evol. Microbiol.">
        <title>Reclassification of Francisella noatunensis subsp. orientalis Ottem et al. 2009 as Francisella orientalis sp. nov., Francisella noatunensis subsp. chilensis subsp. nov. and emended description of Francisella noatunensis.</title>
        <authorList>
            <person name="Ramirez-Paredes J.G."/>
            <person name="Larsson P."/>
            <person name="Thompson K.D."/>
            <person name="Penman D.J."/>
            <person name="Busse H.J."/>
            <person name="Ohrman C."/>
            <person name="Sjodin A."/>
            <person name="Soto E."/>
            <person name="Richards R.H."/>
            <person name="Adams A."/>
            <person name="Colquhoun D.J."/>
        </authorList>
    </citation>
    <scope>NUCLEOTIDE SEQUENCE</scope>
    <source>
        <strain evidence="2">LADL-07285A</strain>
    </source>
</reference>
<organism evidence="2 4">
    <name type="scientific">Francisella orientalis</name>
    <dbReference type="NCBI Taxonomy" id="299583"/>
    <lineage>
        <taxon>Bacteria</taxon>
        <taxon>Pseudomonadati</taxon>
        <taxon>Pseudomonadota</taxon>
        <taxon>Gammaproteobacteria</taxon>
        <taxon>Thiotrichales</taxon>
        <taxon>Francisellaceae</taxon>
        <taxon>Francisella</taxon>
    </lineage>
</organism>
<evidence type="ECO:0000313" key="4">
    <source>
        <dbReference type="Proteomes" id="UP000774689"/>
    </source>
</evidence>
<evidence type="ECO:0000313" key="1">
    <source>
        <dbReference type="EMBL" id="AKN89158.1"/>
    </source>
</evidence>
<dbReference type="EMBL" id="QPQM01000011">
    <property type="protein sequence ID" value="NIY56575.1"/>
    <property type="molecule type" value="Genomic_DNA"/>
</dbReference>
<dbReference type="Proteomes" id="UP000774689">
    <property type="component" value="Unassembled WGS sequence"/>
</dbReference>
<dbReference type="RefSeq" id="WP_014714793.1">
    <property type="nucleotide sequence ID" value="NZ_CP011923.2"/>
</dbReference>
<dbReference type="GeneID" id="45433625"/>
<protein>
    <submittedName>
        <fullName evidence="2">Uncharacterized protein</fullName>
    </submittedName>
</protein>
<name>A0AAP6X9Y5_9GAMM</name>
<reference evidence="3" key="1">
    <citation type="submission" date="2015-02" db="EMBL/GenBank/DDBJ databases">
        <title>Complete genome sequence of Francisella noatunensis subsp. orientalis FNO190 isolated from farm-raised Nile tilapia in Brazil.</title>
        <authorList>
            <person name="Figueiredo H.C.P."/>
            <person name="Leal C.A.G."/>
            <person name="Pereira F.L."/>
            <person name="Soares S.C."/>
            <person name="Goncalves L.A."/>
            <person name="Dorella F.A."/>
            <person name="Carvalho A.F."/>
            <person name="Azevedo V.A.C."/>
        </authorList>
    </citation>
    <scope>NUCLEOTIDE SEQUENCE [LARGE SCALE GENOMIC DNA]</scope>
    <source>
        <strain evidence="3">FNO190</strain>
    </source>
</reference>